<accession>A0ABR6EGS9</accession>
<sequence length="454" mass="49414">MAAAGGPGSASVDPLCAGTLAADREAATSRLLELVDRIDQLPPAAVRDAEERRRAEELLRRARSLRRRFLARHVEQVYAELTDGLTRHPRLERLAALAAERFPGLVPGPERLAAEGALRQSDKEGWEVDLGIFFHAVFSSRAAGSHLLRTMLRPTPAALAALPEYRRTGRADLKVATVTRQDGVASLELCNDAYLNAEDDAAVEALETGTDLVLLDEASHVGVLRGAAMSHAAYRGQRVFSAGINLTHLYHGRISFLGFFLRREAGYINKFVKGLCLDEAADDRWGPEADKPWVAAVDSFAIGGGMQILPTMDRVVAADDAWFSLPAMEEGLIPGLANLRLPGLTGGRLARDLILWGRRLRAGDPAAALVCDEAVPADRMDGAVRRAAEHLANPAVPANRRALGLAEEPFDLFRHYMAVYALEQSRRLYSADLVANLERTWISRAAGRTEGGRR</sequence>
<keyword evidence="2" id="KW-1185">Reference proteome</keyword>
<evidence type="ECO:0000313" key="1">
    <source>
        <dbReference type="EMBL" id="MBB1244493.1"/>
    </source>
</evidence>
<dbReference type="Pfam" id="PF00378">
    <property type="entry name" value="ECH_1"/>
    <property type="match status" value="1"/>
</dbReference>
<name>A0ABR6EGS9_9ACTN</name>
<dbReference type="InterPro" id="IPR001753">
    <property type="entry name" value="Enoyl-CoA_hydra/iso"/>
</dbReference>
<reference evidence="2" key="1">
    <citation type="journal article" date="2020" name="Syst. Appl. Microbiol.">
        <title>Streptomyces alkaliterrae sp. nov., isolated from an alkaline soil, and emended descriptions of Streptomyces alkaliphilus, Streptomyces calidiresistens and Streptomyces durbertensis.</title>
        <authorList>
            <person name="Swiecimska M."/>
            <person name="Golinska P."/>
            <person name="Nouioui I."/>
            <person name="Wypij M."/>
            <person name="Rai M."/>
            <person name="Sangal V."/>
            <person name="Goodfellow M."/>
        </authorList>
    </citation>
    <scope>NUCLEOTIDE SEQUENCE [LARGE SCALE GENOMIC DNA]</scope>
    <source>
        <strain evidence="2">DSM 104538</strain>
    </source>
</reference>
<dbReference type="PANTHER" id="PTHR11941:SF54">
    <property type="entry name" value="ENOYL-COA HYDRATASE, MITOCHONDRIAL"/>
    <property type="match status" value="1"/>
</dbReference>
<comment type="caution">
    <text evidence="1">The sequence shown here is derived from an EMBL/GenBank/DDBJ whole genome shotgun (WGS) entry which is preliminary data.</text>
</comment>
<dbReference type="InterPro" id="IPR029045">
    <property type="entry name" value="ClpP/crotonase-like_dom_sf"/>
</dbReference>
<dbReference type="PANTHER" id="PTHR11941">
    <property type="entry name" value="ENOYL-COA HYDRATASE-RELATED"/>
    <property type="match status" value="1"/>
</dbReference>
<evidence type="ECO:0000313" key="2">
    <source>
        <dbReference type="Proteomes" id="UP000766698"/>
    </source>
</evidence>
<dbReference type="Gene3D" id="1.20.58.1300">
    <property type="match status" value="1"/>
</dbReference>
<proteinExistence type="predicted"/>
<gene>
    <name evidence="1" type="ORF">GL263_13100</name>
</gene>
<dbReference type="Proteomes" id="UP000766698">
    <property type="component" value="Unassembled WGS sequence"/>
</dbReference>
<dbReference type="SUPFAM" id="SSF52096">
    <property type="entry name" value="ClpP/crotonase"/>
    <property type="match status" value="1"/>
</dbReference>
<organism evidence="1 2">
    <name type="scientific">Streptomyces durbertensis</name>
    <dbReference type="NCBI Taxonomy" id="2448886"/>
    <lineage>
        <taxon>Bacteria</taxon>
        <taxon>Bacillati</taxon>
        <taxon>Actinomycetota</taxon>
        <taxon>Actinomycetes</taxon>
        <taxon>Kitasatosporales</taxon>
        <taxon>Streptomycetaceae</taxon>
        <taxon>Streptomyces</taxon>
    </lineage>
</organism>
<dbReference type="CDD" id="cd06558">
    <property type="entry name" value="crotonase-like"/>
    <property type="match status" value="1"/>
</dbReference>
<dbReference type="EMBL" id="WMLF01000162">
    <property type="protein sequence ID" value="MBB1244493.1"/>
    <property type="molecule type" value="Genomic_DNA"/>
</dbReference>
<protein>
    <submittedName>
        <fullName evidence="1">Enoyl-CoA hydratase/isomerase family protein</fullName>
    </submittedName>
</protein>
<dbReference type="Gene3D" id="3.90.226.10">
    <property type="entry name" value="2-enoyl-CoA Hydratase, Chain A, domain 1"/>
    <property type="match status" value="1"/>
</dbReference>